<evidence type="ECO:0000256" key="9">
    <source>
        <dbReference type="ARBA" id="ARBA00023554"/>
    </source>
</evidence>
<evidence type="ECO:0000313" key="12">
    <source>
        <dbReference type="Proteomes" id="UP000279306"/>
    </source>
</evidence>
<dbReference type="GO" id="GO:0006099">
    <property type="term" value="P:tricarboxylic acid cycle"/>
    <property type="evidence" value="ECO:0007669"/>
    <property type="project" value="UniProtKB-KW"/>
</dbReference>
<keyword evidence="12" id="KW-1185">Reference proteome</keyword>
<evidence type="ECO:0000256" key="5">
    <source>
        <dbReference type="ARBA" id="ARBA00022723"/>
    </source>
</evidence>
<dbReference type="PANTHER" id="PTHR36999:SF1">
    <property type="entry name" value="ISOCITRATE DEHYDROGENASE (NADP(+))"/>
    <property type="match status" value="1"/>
</dbReference>
<dbReference type="EMBL" id="LR134356">
    <property type="protein sequence ID" value="VEG55598.1"/>
    <property type="molecule type" value="Genomic_DNA"/>
</dbReference>
<dbReference type="PANTHER" id="PTHR36999">
    <property type="entry name" value="ISOCITRATE DEHYDROGENASE [NADP]"/>
    <property type="match status" value="1"/>
</dbReference>
<keyword evidence="8 11" id="KW-0560">Oxidoreductase</keyword>
<keyword evidence="3" id="KW-0329">Glyoxylate bypass</keyword>
<evidence type="ECO:0000256" key="7">
    <source>
        <dbReference type="ARBA" id="ARBA00022857"/>
    </source>
</evidence>
<dbReference type="STRING" id="1791.GCA_001049355_01216"/>
<evidence type="ECO:0000256" key="8">
    <source>
        <dbReference type="ARBA" id="ARBA00023002"/>
    </source>
</evidence>
<evidence type="ECO:0000256" key="10">
    <source>
        <dbReference type="ARBA" id="ARBA00046318"/>
    </source>
</evidence>
<keyword evidence="6" id="KW-0460">Magnesium</keyword>
<name>A0A3S4VP22_MYCAU</name>
<dbReference type="EC" id="1.1.1.42" evidence="2"/>
<evidence type="ECO:0000256" key="3">
    <source>
        <dbReference type="ARBA" id="ARBA00022435"/>
    </source>
</evidence>
<organism evidence="11 12">
    <name type="scientific">Mycolicibacterium aurum</name>
    <name type="common">Mycobacterium aurum</name>
    <dbReference type="NCBI Taxonomy" id="1791"/>
    <lineage>
        <taxon>Bacteria</taxon>
        <taxon>Bacillati</taxon>
        <taxon>Actinomycetota</taxon>
        <taxon>Actinomycetes</taxon>
        <taxon>Mycobacteriales</taxon>
        <taxon>Mycobacteriaceae</taxon>
        <taxon>Mycolicibacterium</taxon>
    </lineage>
</organism>
<accession>A0A3S4VP22</accession>
<comment type="catalytic activity">
    <reaction evidence="9">
        <text>D-threo-isocitrate + NADP(+) = 2-oxoglutarate + CO2 + NADPH</text>
        <dbReference type="Rhea" id="RHEA:19629"/>
        <dbReference type="ChEBI" id="CHEBI:15562"/>
        <dbReference type="ChEBI" id="CHEBI:16526"/>
        <dbReference type="ChEBI" id="CHEBI:16810"/>
        <dbReference type="ChEBI" id="CHEBI:57783"/>
        <dbReference type="ChEBI" id="CHEBI:58349"/>
        <dbReference type="EC" id="1.1.1.42"/>
    </reaction>
</comment>
<dbReference type="SUPFAM" id="SSF53659">
    <property type="entry name" value="Isocitrate/Isopropylmalate dehydrogenase-like"/>
    <property type="match status" value="1"/>
</dbReference>
<evidence type="ECO:0000256" key="2">
    <source>
        <dbReference type="ARBA" id="ARBA00013013"/>
    </source>
</evidence>
<dbReference type="Proteomes" id="UP000279306">
    <property type="component" value="Chromosome"/>
</dbReference>
<keyword evidence="7" id="KW-0521">NADP</keyword>
<dbReference type="KEGG" id="mauu:NCTC10437_03078"/>
<evidence type="ECO:0000256" key="4">
    <source>
        <dbReference type="ARBA" id="ARBA00022532"/>
    </source>
</evidence>
<dbReference type="GO" id="GO:0046872">
    <property type="term" value="F:metal ion binding"/>
    <property type="evidence" value="ECO:0007669"/>
    <property type="project" value="UniProtKB-KW"/>
</dbReference>
<comment type="similarity">
    <text evidence="10">Belongs to the monomeric-type IDH family.</text>
</comment>
<comment type="cofactor">
    <cofactor evidence="1">
        <name>Mg(2+)</name>
        <dbReference type="ChEBI" id="CHEBI:18420"/>
    </cofactor>
</comment>
<sequence>MVCRVAESVSVSARQTGGALTRTGCRHFGTLRLKGAKLHKSRPPGTELTRERPHMSAEQPSIIYTLTDEAPLLATYAFLPVVQTFASAAGIDVKSTDISVAARILAEFSDRLTDEQKVPDTLAELGELTQLRETNIIKLPNISASVPQLLAAIKELKAKGYDLPDWVGEPKNDEEKAIKERYSKVLGSAVNPVLRQGNSDRRAPKAVKEYARKHPHSMGEWSQASRTHVATMKKGDFYHGEKSLTIDKDRTVKMVLTTAGGETLVLKEEVKLDEGDVIDSMFMSKKALCDFYEEQIEDAYKTGVMFSLHVKATMMKVSHPIVFGHAVKVFYKDAFAKHQKLFDELGVNVNNGMSDLYDKIETLPASQREEIIRDIHACHEHRPELAMVDSARGITNFHSPSDVIVDASMPAMIRLGGKMYGADGRTKDTKAVNPESTFSRIYQEIINFCKTNGQFDPTTMGTVPNVGLMAQKAEEYGSHDKTFEIPEDGVADIVDVDTGEVLLTQNVETGDIWRMPIVKDAAIRDWVKLAVNRARASGMTAVFWLDDERPHENELRKKVKAYLKDEDTDGLEITILPQVWAMRYTLERVIRGQDTIAVTGNILRDYLTDLFPILELGTSAKMLSIVPLMAGGGMYETGAGGSAPKHVSQLLEENHLRWDSLGEYLALGASFEDMGAKFDNAKATLLGKTLDSAIGTLLENDKGPSRKAGELDNRGSQFYLAMYWAQELAKQTEDKELAEHFAPLAKALAENESTIVSEFSAVQGKPVDIGGYYYPDRDKTTDVMRPSTTFNDALEAARS</sequence>
<dbReference type="NCBIfam" id="TIGR00178">
    <property type="entry name" value="monomer_idh"/>
    <property type="match status" value="1"/>
</dbReference>
<keyword evidence="5" id="KW-0479">Metal-binding</keyword>
<reference evidence="11 12" key="1">
    <citation type="submission" date="2018-12" db="EMBL/GenBank/DDBJ databases">
        <authorList>
            <consortium name="Pathogen Informatics"/>
        </authorList>
    </citation>
    <scope>NUCLEOTIDE SEQUENCE [LARGE SCALE GENOMIC DNA]</scope>
    <source>
        <strain evidence="11 12">NCTC10437</strain>
    </source>
</reference>
<dbReference type="GO" id="GO:0006097">
    <property type="term" value="P:glyoxylate cycle"/>
    <property type="evidence" value="ECO:0007669"/>
    <property type="project" value="UniProtKB-KW"/>
</dbReference>
<keyword evidence="4" id="KW-0816">Tricarboxylic acid cycle</keyword>
<gene>
    <name evidence="11" type="primary">icd</name>
    <name evidence="11" type="ORF">NCTC10437_03078</name>
</gene>
<evidence type="ECO:0000313" key="11">
    <source>
        <dbReference type="EMBL" id="VEG55598.1"/>
    </source>
</evidence>
<dbReference type="Gene3D" id="3.40.718.10">
    <property type="entry name" value="Isopropylmalate Dehydrogenase"/>
    <property type="match status" value="1"/>
</dbReference>
<evidence type="ECO:0000256" key="1">
    <source>
        <dbReference type="ARBA" id="ARBA00001946"/>
    </source>
</evidence>
<proteinExistence type="inferred from homology"/>
<dbReference type="InterPro" id="IPR004436">
    <property type="entry name" value="Isocitrate_DH_NADP_mono"/>
</dbReference>
<dbReference type="GO" id="GO:0004450">
    <property type="term" value="F:isocitrate dehydrogenase (NADP+) activity"/>
    <property type="evidence" value="ECO:0007669"/>
    <property type="project" value="UniProtKB-EC"/>
</dbReference>
<dbReference type="Pfam" id="PF03971">
    <property type="entry name" value="IDH"/>
    <property type="match status" value="1"/>
</dbReference>
<dbReference type="AlphaFoldDB" id="A0A3S4VP22"/>
<protein>
    <recommendedName>
        <fullName evidence="2">isocitrate dehydrogenase (NADP(+))</fullName>
        <ecNumber evidence="2">1.1.1.42</ecNumber>
    </recommendedName>
</protein>
<evidence type="ECO:0000256" key="6">
    <source>
        <dbReference type="ARBA" id="ARBA00022842"/>
    </source>
</evidence>